<keyword evidence="2" id="KW-1133">Transmembrane helix</keyword>
<accession>A0A8S2DA48</accession>
<sequence length="209" mass="24207">MIISNFYQSFDEYGRVTGFFAMVLLCCSAVIYPMGFDSELIGGPNSVLGRNSVLIMIESQFDYIINCLKYMEKNQHEVLVVKANVCNQYNKDILKKLKHTVWQEGGCRFWYQDKLGNNTILWPGFTWTYCLLVNHFDYQNYQFEKGDDHNRNIEYRSASGANEQRVFLLINPATENADSLDTDDGCIHEYRFTNLAKSGNNSSCRFQND</sequence>
<evidence type="ECO:0000313" key="5">
    <source>
        <dbReference type="Proteomes" id="UP000677228"/>
    </source>
</evidence>
<organism evidence="3 5">
    <name type="scientific">Didymodactylos carnosus</name>
    <dbReference type="NCBI Taxonomy" id="1234261"/>
    <lineage>
        <taxon>Eukaryota</taxon>
        <taxon>Metazoa</taxon>
        <taxon>Spiralia</taxon>
        <taxon>Gnathifera</taxon>
        <taxon>Rotifera</taxon>
        <taxon>Eurotatoria</taxon>
        <taxon>Bdelloidea</taxon>
        <taxon>Philodinida</taxon>
        <taxon>Philodinidae</taxon>
        <taxon>Didymodactylos</taxon>
    </lineage>
</organism>
<dbReference type="InterPro" id="IPR051209">
    <property type="entry name" value="FAD-bind_Monooxygenase_sf"/>
</dbReference>
<keyword evidence="2" id="KW-0812">Transmembrane</keyword>
<dbReference type="Proteomes" id="UP000677228">
    <property type="component" value="Unassembled WGS sequence"/>
</dbReference>
<proteinExistence type="inferred from homology"/>
<evidence type="ECO:0000313" key="4">
    <source>
        <dbReference type="EMBL" id="CAF3696542.1"/>
    </source>
</evidence>
<dbReference type="EMBL" id="CAJNOK010003895">
    <property type="protein sequence ID" value="CAF0918709.1"/>
    <property type="molecule type" value="Genomic_DNA"/>
</dbReference>
<evidence type="ECO:0000313" key="3">
    <source>
        <dbReference type="EMBL" id="CAF0918709.1"/>
    </source>
</evidence>
<name>A0A8S2DA48_9BILA</name>
<evidence type="ECO:0000256" key="1">
    <source>
        <dbReference type="ARBA" id="ARBA00010139"/>
    </source>
</evidence>
<keyword evidence="2" id="KW-0472">Membrane</keyword>
<dbReference type="PANTHER" id="PTHR42877:SF4">
    <property type="entry name" value="FAD_NAD(P)-BINDING DOMAIN-CONTAINING PROTEIN-RELATED"/>
    <property type="match status" value="1"/>
</dbReference>
<dbReference type="InterPro" id="IPR036188">
    <property type="entry name" value="FAD/NAD-bd_sf"/>
</dbReference>
<dbReference type="AlphaFoldDB" id="A0A8S2DA48"/>
<reference evidence="3" key="1">
    <citation type="submission" date="2021-02" db="EMBL/GenBank/DDBJ databases">
        <authorList>
            <person name="Nowell W R."/>
        </authorList>
    </citation>
    <scope>NUCLEOTIDE SEQUENCE</scope>
</reference>
<dbReference type="Pfam" id="PF18800">
    <property type="entry name" value="Atthog"/>
    <property type="match status" value="1"/>
</dbReference>
<dbReference type="Gene3D" id="3.50.50.60">
    <property type="entry name" value="FAD/NAD(P)-binding domain"/>
    <property type="match status" value="1"/>
</dbReference>
<dbReference type="EMBL" id="CAJOBA010003897">
    <property type="protein sequence ID" value="CAF3696542.1"/>
    <property type="molecule type" value="Genomic_DNA"/>
</dbReference>
<comment type="similarity">
    <text evidence="1">Belongs to the FAD-binding monooxygenase family.</text>
</comment>
<dbReference type="InterPro" id="IPR037663">
    <property type="entry name" value="Mosmo"/>
</dbReference>
<protein>
    <submittedName>
        <fullName evidence="3">Uncharacterized protein</fullName>
    </submittedName>
</protein>
<dbReference type="PANTHER" id="PTHR42877">
    <property type="entry name" value="L-ORNITHINE N(5)-MONOOXYGENASE-RELATED"/>
    <property type="match status" value="1"/>
</dbReference>
<gene>
    <name evidence="3" type="ORF">OVA965_LOCUS10505</name>
    <name evidence="4" type="ORF">TMI583_LOCUS10502</name>
</gene>
<comment type="caution">
    <text evidence="3">The sequence shown here is derived from an EMBL/GenBank/DDBJ whole genome shotgun (WGS) entry which is preliminary data.</text>
</comment>
<evidence type="ECO:0000256" key="2">
    <source>
        <dbReference type="SAM" id="Phobius"/>
    </source>
</evidence>
<dbReference type="Proteomes" id="UP000682733">
    <property type="component" value="Unassembled WGS sequence"/>
</dbReference>
<feature type="transmembrane region" description="Helical" evidence="2">
    <location>
        <begin position="13"/>
        <end position="32"/>
    </location>
</feature>